<proteinExistence type="predicted"/>
<keyword evidence="2" id="KW-1185">Reference proteome</keyword>
<reference evidence="1 2" key="1">
    <citation type="submission" date="2021-06" db="EMBL/GenBank/DDBJ databases">
        <authorList>
            <person name="Kallberg Y."/>
            <person name="Tangrot J."/>
            <person name="Rosling A."/>
        </authorList>
    </citation>
    <scope>NUCLEOTIDE SEQUENCE [LARGE SCALE GENOMIC DNA]</scope>
    <source>
        <strain evidence="1 2">120-4 pot B 10/14</strain>
    </source>
</reference>
<accession>A0ABM8W4D0</accession>
<comment type="caution">
    <text evidence="1">The sequence shown here is derived from an EMBL/GenBank/DDBJ whole genome shotgun (WGS) entry which is preliminary data.</text>
</comment>
<sequence length="222" mass="26302">MYNVQENVELEREVEQPVIELEQLGEPLYVELEQRVELYDFSGPVDPLFYIEEPNLTGEVYNFDEIIPYFNEGIKYFNEENHHFDEESPYSNHNIEHSVSDELIYVGEPTIPSTSNNPLANLNYESGLNSNGEKQRHRCHNHQCTYQSKHYYEMKRHWKRKHEDIVEIPTPDKIFTNLANGKRTVPISYWSQSGIMIMANQITHFYLKKAVSDWITSKWILK</sequence>
<dbReference type="EMBL" id="CAJVQB010001125">
    <property type="protein sequence ID" value="CAG8521955.1"/>
    <property type="molecule type" value="Genomic_DNA"/>
</dbReference>
<evidence type="ECO:0000313" key="1">
    <source>
        <dbReference type="EMBL" id="CAG8521955.1"/>
    </source>
</evidence>
<evidence type="ECO:0000313" key="2">
    <source>
        <dbReference type="Proteomes" id="UP000789901"/>
    </source>
</evidence>
<name>A0ABM8W4D0_GIGMA</name>
<gene>
    <name evidence="1" type="ORF">GMARGA_LOCUS3199</name>
</gene>
<dbReference type="Proteomes" id="UP000789901">
    <property type="component" value="Unassembled WGS sequence"/>
</dbReference>
<organism evidence="1 2">
    <name type="scientific">Gigaspora margarita</name>
    <dbReference type="NCBI Taxonomy" id="4874"/>
    <lineage>
        <taxon>Eukaryota</taxon>
        <taxon>Fungi</taxon>
        <taxon>Fungi incertae sedis</taxon>
        <taxon>Mucoromycota</taxon>
        <taxon>Glomeromycotina</taxon>
        <taxon>Glomeromycetes</taxon>
        <taxon>Diversisporales</taxon>
        <taxon>Gigasporaceae</taxon>
        <taxon>Gigaspora</taxon>
    </lineage>
</organism>
<protein>
    <submittedName>
        <fullName evidence="1">15505_t:CDS:1</fullName>
    </submittedName>
</protein>
<feature type="non-terminal residue" evidence="1">
    <location>
        <position position="222"/>
    </location>
</feature>